<comment type="function">
    <text evidence="2 7">Converts N-acetylmannosamine-6-phosphate (ManNAc-6-P) to N-acetylglucosamine-6-phosphate (GlcNAc-6-P).</text>
</comment>
<organism evidence="8 9">
    <name type="scientific">Micromonospora auratinigra</name>
    <dbReference type="NCBI Taxonomy" id="261654"/>
    <lineage>
        <taxon>Bacteria</taxon>
        <taxon>Bacillati</taxon>
        <taxon>Actinomycetota</taxon>
        <taxon>Actinomycetes</taxon>
        <taxon>Micromonosporales</taxon>
        <taxon>Micromonosporaceae</taxon>
        <taxon>Micromonospora</taxon>
    </lineage>
</organism>
<dbReference type="CDD" id="cd04729">
    <property type="entry name" value="NanE"/>
    <property type="match status" value="1"/>
</dbReference>
<dbReference type="Proteomes" id="UP000199385">
    <property type="component" value="Chromosome I"/>
</dbReference>
<comment type="pathway">
    <text evidence="3 7">Amino-sugar metabolism; N-acetylneuraminate degradation; D-fructose 6-phosphate from N-acetylneuraminate: step 3/5.</text>
</comment>
<dbReference type="EC" id="5.1.3.9" evidence="7"/>
<keyword evidence="5 7" id="KW-0413">Isomerase</keyword>
<dbReference type="GO" id="GO:0047465">
    <property type="term" value="F:N-acylglucosamine-6-phosphate 2-epimerase activity"/>
    <property type="evidence" value="ECO:0007669"/>
    <property type="project" value="UniProtKB-EC"/>
</dbReference>
<dbReference type="GO" id="GO:0006053">
    <property type="term" value="P:N-acetylmannosamine catabolic process"/>
    <property type="evidence" value="ECO:0007669"/>
    <property type="project" value="TreeGrafter"/>
</dbReference>
<dbReference type="OrthoDB" id="9781704at2"/>
<comment type="catalytic activity">
    <reaction evidence="1 7">
        <text>an N-acyl-D-glucosamine 6-phosphate = an N-acyl-D-mannosamine 6-phosphate</text>
        <dbReference type="Rhea" id="RHEA:23932"/>
        <dbReference type="ChEBI" id="CHEBI:57599"/>
        <dbReference type="ChEBI" id="CHEBI:57666"/>
        <dbReference type="EC" id="5.1.3.9"/>
    </reaction>
</comment>
<protein>
    <recommendedName>
        <fullName evidence="7">Putative N-acetylmannosamine-6-phosphate 2-epimerase</fullName>
        <ecNumber evidence="7">5.1.3.9</ecNumber>
    </recommendedName>
    <alternativeName>
        <fullName evidence="7">ManNAc-6-P epimerase</fullName>
    </alternativeName>
</protein>
<dbReference type="HAMAP" id="MF_01235">
    <property type="entry name" value="ManNAc6P_epimer"/>
    <property type="match status" value="1"/>
</dbReference>
<dbReference type="GO" id="GO:0005829">
    <property type="term" value="C:cytosol"/>
    <property type="evidence" value="ECO:0007669"/>
    <property type="project" value="TreeGrafter"/>
</dbReference>
<accession>A0A1A8ZER0</accession>
<gene>
    <name evidence="7" type="primary">nanE</name>
    <name evidence="8" type="ORF">GA0070611_1933</name>
</gene>
<dbReference type="PANTHER" id="PTHR36204:SF1">
    <property type="entry name" value="N-ACETYLMANNOSAMINE-6-PHOSPHATE 2-EPIMERASE-RELATED"/>
    <property type="match status" value="1"/>
</dbReference>
<dbReference type="InterPro" id="IPR013785">
    <property type="entry name" value="Aldolase_TIM"/>
</dbReference>
<proteinExistence type="inferred from homology"/>
<evidence type="ECO:0000256" key="6">
    <source>
        <dbReference type="ARBA" id="ARBA00023277"/>
    </source>
</evidence>
<evidence type="ECO:0000313" key="9">
    <source>
        <dbReference type="Proteomes" id="UP000199385"/>
    </source>
</evidence>
<dbReference type="NCBIfam" id="NF002231">
    <property type="entry name" value="PRK01130.1"/>
    <property type="match status" value="1"/>
</dbReference>
<dbReference type="UniPathway" id="UPA00629">
    <property type="reaction ID" value="UER00682"/>
</dbReference>
<dbReference type="PANTHER" id="PTHR36204">
    <property type="entry name" value="N-ACETYLMANNOSAMINE-6-PHOSPHATE 2-EPIMERASE-RELATED"/>
    <property type="match status" value="1"/>
</dbReference>
<keyword evidence="9" id="KW-1185">Reference proteome</keyword>
<dbReference type="EMBL" id="LT594323">
    <property type="protein sequence ID" value="SBT42290.1"/>
    <property type="molecule type" value="Genomic_DNA"/>
</dbReference>
<evidence type="ECO:0000256" key="2">
    <source>
        <dbReference type="ARBA" id="ARBA00002147"/>
    </source>
</evidence>
<evidence type="ECO:0000256" key="7">
    <source>
        <dbReference type="HAMAP-Rule" id="MF_01235"/>
    </source>
</evidence>
<dbReference type="InterPro" id="IPR007260">
    <property type="entry name" value="NanE"/>
</dbReference>
<evidence type="ECO:0000256" key="4">
    <source>
        <dbReference type="ARBA" id="ARBA00007439"/>
    </source>
</evidence>
<dbReference type="AlphaFoldDB" id="A0A1A8ZER0"/>
<dbReference type="Gene3D" id="3.20.20.70">
    <property type="entry name" value="Aldolase class I"/>
    <property type="match status" value="1"/>
</dbReference>
<reference evidence="9" key="1">
    <citation type="submission" date="2016-06" db="EMBL/GenBank/DDBJ databases">
        <authorList>
            <person name="Varghese N."/>
            <person name="Submissions Spin"/>
        </authorList>
    </citation>
    <scope>NUCLEOTIDE SEQUENCE [LARGE SCALE GENOMIC DNA]</scope>
    <source>
        <strain evidence="9">DSM 44815</strain>
    </source>
</reference>
<dbReference type="PATRIC" id="fig|261654.4.peg.1967"/>
<dbReference type="GO" id="GO:0019262">
    <property type="term" value="P:N-acetylneuraminate catabolic process"/>
    <property type="evidence" value="ECO:0007669"/>
    <property type="project" value="UniProtKB-UniRule"/>
</dbReference>
<evidence type="ECO:0000256" key="3">
    <source>
        <dbReference type="ARBA" id="ARBA00005081"/>
    </source>
</evidence>
<keyword evidence="6 7" id="KW-0119">Carbohydrate metabolism</keyword>
<sequence length="229" mass="23144">MTVLDTIRGRLVVSCQADPGEPLDDPAHMVALARSALRGGAAAIRAQGLRDLRALRAALPGTPLIGLVKDGTCGVYITPTLAHAEAVAATGVEIVALDGTRRPRPDGLSLAETVARLRARHPDVLVMADLAEAADGYAAVAAGVDLVGTTLSGYTGGAVPQDPDLALIGALAEALPVPVVAEGRINTPEQAAAALRHGAHAVVVGTAITRPAVVTSRFAAALVTSPEMS</sequence>
<name>A0A1A8ZER0_9ACTN</name>
<evidence type="ECO:0000313" key="8">
    <source>
        <dbReference type="EMBL" id="SBT42290.1"/>
    </source>
</evidence>
<dbReference type="RefSeq" id="WP_091661046.1">
    <property type="nucleotide sequence ID" value="NZ_LT594323.1"/>
</dbReference>
<dbReference type="STRING" id="261654.GA0070611_1933"/>
<dbReference type="SUPFAM" id="SSF51366">
    <property type="entry name" value="Ribulose-phoshate binding barrel"/>
    <property type="match status" value="1"/>
</dbReference>
<dbReference type="GO" id="GO:0005975">
    <property type="term" value="P:carbohydrate metabolic process"/>
    <property type="evidence" value="ECO:0007669"/>
    <property type="project" value="UniProtKB-UniRule"/>
</dbReference>
<dbReference type="InterPro" id="IPR011060">
    <property type="entry name" value="RibuloseP-bd_barrel"/>
</dbReference>
<dbReference type="Pfam" id="PF04131">
    <property type="entry name" value="NanE"/>
    <property type="match status" value="1"/>
</dbReference>
<evidence type="ECO:0000256" key="1">
    <source>
        <dbReference type="ARBA" id="ARBA00000056"/>
    </source>
</evidence>
<evidence type="ECO:0000256" key="5">
    <source>
        <dbReference type="ARBA" id="ARBA00023235"/>
    </source>
</evidence>
<comment type="similarity">
    <text evidence="4 7">Belongs to the NanE family.</text>
</comment>